<keyword evidence="3 9" id="KW-1003">Cell membrane</keyword>
<keyword evidence="4 9" id="KW-0997">Cell inner membrane</keyword>
<dbReference type="InterPro" id="IPR020583">
    <property type="entry name" value="Inositol_monoP_metal-BS"/>
</dbReference>
<keyword evidence="8 9" id="KW-0472">Membrane</keyword>
<sequence length="274" mass="29995">MAKLIMNINYDALLNSVEEIAREAGAAIYRIYGSEFTVLVKEDHSPLTEADCAAHVIIRDALLRLTPDIPILSEEDVKSFSKPNDKGQYWLIDPLDGTKEFVRRNGEFTVNIALVEQGKPTLGVVYAPVLNIFYVAAHGIGAFKRSANLARKPIKVQAHVKGRPWRVVGSRSHAGGSLTQFLKQLGEHELLSMGSSLKFCLVAEGRADIYPRFGLTSLWDTAAAQCVLEQAGGHVVQLDGKPISYANPSAPLNPFFIAYASEDPDLIRLASSFT</sequence>
<organism evidence="10 11">
    <name type="scientific">Keguizhuia sedimenti</name>
    <dbReference type="NCBI Taxonomy" id="3064264"/>
    <lineage>
        <taxon>Bacteria</taxon>
        <taxon>Pseudomonadati</taxon>
        <taxon>Pseudomonadota</taxon>
        <taxon>Betaproteobacteria</taxon>
        <taxon>Burkholderiales</taxon>
        <taxon>Oxalobacteraceae</taxon>
        <taxon>Keguizhuia</taxon>
    </lineage>
</organism>
<evidence type="ECO:0000256" key="7">
    <source>
        <dbReference type="ARBA" id="ARBA00022842"/>
    </source>
</evidence>
<feature type="binding site" evidence="9">
    <location>
        <position position="74"/>
    </location>
    <ligand>
        <name>substrate</name>
    </ligand>
</feature>
<evidence type="ECO:0000256" key="1">
    <source>
        <dbReference type="ARBA" id="ARBA00001625"/>
    </source>
</evidence>
<dbReference type="InterPro" id="IPR006240">
    <property type="entry name" value="CysQ"/>
</dbReference>
<dbReference type="Proteomes" id="UP001225596">
    <property type="component" value="Unassembled WGS sequence"/>
</dbReference>
<dbReference type="PROSITE" id="PS00630">
    <property type="entry name" value="IMP_2"/>
    <property type="match status" value="1"/>
</dbReference>
<name>A0ABU1BTA1_9BURK</name>
<evidence type="ECO:0000256" key="6">
    <source>
        <dbReference type="ARBA" id="ARBA00022801"/>
    </source>
</evidence>
<dbReference type="PROSITE" id="PS00629">
    <property type="entry name" value="IMP_1"/>
    <property type="match status" value="1"/>
</dbReference>
<evidence type="ECO:0000256" key="2">
    <source>
        <dbReference type="ARBA" id="ARBA00005289"/>
    </source>
</evidence>
<keyword evidence="11" id="KW-1185">Reference proteome</keyword>
<evidence type="ECO:0000256" key="5">
    <source>
        <dbReference type="ARBA" id="ARBA00022723"/>
    </source>
</evidence>
<gene>
    <name evidence="9 10" type="primary">cysQ</name>
    <name evidence="10" type="ORF">Q8A64_17740</name>
</gene>
<accession>A0ABU1BTA1</accession>
<comment type="subcellular location">
    <subcellularLocation>
        <location evidence="9">Cell inner membrane</location>
        <topology evidence="9">Peripheral membrane protein</topology>
        <orientation evidence="9">Cytoplasmic side</orientation>
    </subcellularLocation>
</comment>
<evidence type="ECO:0000256" key="4">
    <source>
        <dbReference type="ARBA" id="ARBA00022519"/>
    </source>
</evidence>
<dbReference type="CDD" id="cd01638">
    <property type="entry name" value="CysQ"/>
    <property type="match status" value="1"/>
</dbReference>
<evidence type="ECO:0000313" key="11">
    <source>
        <dbReference type="Proteomes" id="UP001225596"/>
    </source>
</evidence>
<feature type="binding site" evidence="9">
    <location>
        <position position="74"/>
    </location>
    <ligand>
        <name>Mg(2+)</name>
        <dbReference type="ChEBI" id="CHEBI:18420"/>
        <label>1</label>
    </ligand>
</feature>
<evidence type="ECO:0000256" key="3">
    <source>
        <dbReference type="ARBA" id="ARBA00022475"/>
    </source>
</evidence>
<dbReference type="InterPro" id="IPR020550">
    <property type="entry name" value="Inositol_monophosphatase_CS"/>
</dbReference>
<comment type="catalytic activity">
    <reaction evidence="1 9">
        <text>adenosine 3',5'-bisphosphate + H2O = AMP + phosphate</text>
        <dbReference type="Rhea" id="RHEA:10040"/>
        <dbReference type="ChEBI" id="CHEBI:15377"/>
        <dbReference type="ChEBI" id="CHEBI:43474"/>
        <dbReference type="ChEBI" id="CHEBI:58343"/>
        <dbReference type="ChEBI" id="CHEBI:456215"/>
        <dbReference type="EC" id="3.1.3.7"/>
    </reaction>
</comment>
<feature type="binding site" evidence="9">
    <location>
        <position position="220"/>
    </location>
    <ligand>
        <name>substrate</name>
    </ligand>
</feature>
<comment type="caution">
    <text evidence="10">The sequence shown here is derived from an EMBL/GenBank/DDBJ whole genome shotgun (WGS) entry which is preliminary data.</text>
</comment>
<dbReference type="InterPro" id="IPR000760">
    <property type="entry name" value="Inositol_monophosphatase-like"/>
</dbReference>
<feature type="binding site" evidence="9">
    <location>
        <position position="95"/>
    </location>
    <ligand>
        <name>Mg(2+)</name>
        <dbReference type="ChEBI" id="CHEBI:18420"/>
        <label>1</label>
    </ligand>
</feature>
<feature type="binding site" evidence="9">
    <location>
        <position position="220"/>
    </location>
    <ligand>
        <name>Mg(2+)</name>
        <dbReference type="ChEBI" id="CHEBI:18420"/>
        <label>2</label>
    </ligand>
</feature>
<feature type="binding site" evidence="9">
    <location>
        <position position="93"/>
    </location>
    <ligand>
        <name>Mg(2+)</name>
        <dbReference type="ChEBI" id="CHEBI:18420"/>
        <label>2</label>
    </ligand>
</feature>
<feature type="binding site" evidence="9">
    <location>
        <position position="96"/>
    </location>
    <ligand>
        <name>Mg(2+)</name>
        <dbReference type="ChEBI" id="CHEBI:18420"/>
        <label>2</label>
    </ligand>
</feature>
<evidence type="ECO:0000256" key="9">
    <source>
        <dbReference type="HAMAP-Rule" id="MF_02095"/>
    </source>
</evidence>
<proteinExistence type="inferred from homology"/>
<dbReference type="EMBL" id="JAUYVH010000019">
    <property type="protein sequence ID" value="MDQ9172256.1"/>
    <property type="molecule type" value="Genomic_DNA"/>
</dbReference>
<dbReference type="SUPFAM" id="SSF56655">
    <property type="entry name" value="Carbohydrate phosphatase"/>
    <property type="match status" value="1"/>
</dbReference>
<reference evidence="10 11" key="1">
    <citation type="submission" date="2023-08" db="EMBL/GenBank/DDBJ databases">
        <title>Oxalobacteraceae gen .nov., isolated from river sludge outside the plant.</title>
        <authorList>
            <person name="Zhao S.Y."/>
        </authorList>
    </citation>
    <scope>NUCLEOTIDE SEQUENCE [LARGE SCALE GENOMIC DNA]</scope>
    <source>
        <strain evidence="10 11">R-40</strain>
    </source>
</reference>
<dbReference type="Pfam" id="PF00459">
    <property type="entry name" value="Inositol_P"/>
    <property type="match status" value="1"/>
</dbReference>
<feature type="binding site" evidence="9">
    <location>
        <begin position="95"/>
        <end position="98"/>
    </location>
    <ligand>
        <name>substrate</name>
    </ligand>
</feature>
<evidence type="ECO:0000256" key="8">
    <source>
        <dbReference type="ARBA" id="ARBA00023136"/>
    </source>
</evidence>
<dbReference type="Gene3D" id="3.30.540.10">
    <property type="entry name" value="Fructose-1,6-Bisphosphatase, subunit A, domain 1"/>
    <property type="match status" value="1"/>
</dbReference>
<dbReference type="RefSeq" id="WP_338438280.1">
    <property type="nucleotide sequence ID" value="NZ_JAUYVH010000019.1"/>
</dbReference>
<dbReference type="InterPro" id="IPR050725">
    <property type="entry name" value="CysQ/Inositol_MonoPase"/>
</dbReference>
<dbReference type="PANTHER" id="PTHR43028:SF5">
    <property type="entry name" value="3'(2'),5'-BISPHOSPHATE NUCLEOTIDASE 1"/>
    <property type="match status" value="1"/>
</dbReference>
<dbReference type="PRINTS" id="PR00377">
    <property type="entry name" value="IMPHPHTASES"/>
</dbReference>
<dbReference type="GO" id="GO:0008441">
    <property type="term" value="F:3'(2'),5'-bisphosphate nucleotidase activity"/>
    <property type="evidence" value="ECO:0007669"/>
    <property type="project" value="UniProtKB-EC"/>
</dbReference>
<dbReference type="NCBIfam" id="TIGR01331">
    <property type="entry name" value="bisphos_cysQ"/>
    <property type="match status" value="1"/>
</dbReference>
<protein>
    <recommendedName>
        <fullName evidence="9">3'(2'),5'-bisphosphate nucleotidase CysQ</fullName>
        <ecNumber evidence="9">3.1.3.7</ecNumber>
    </recommendedName>
    <alternativeName>
        <fullName evidence="9">3'(2'),5-bisphosphonucleoside 3'(2')-phosphohydrolase</fullName>
    </alternativeName>
    <alternativeName>
        <fullName evidence="9">3'-phosphoadenosine 5'-phosphate phosphatase</fullName>
        <shortName evidence="9">PAP phosphatase</shortName>
    </alternativeName>
</protein>
<evidence type="ECO:0000313" key="10">
    <source>
        <dbReference type="EMBL" id="MDQ9172256.1"/>
    </source>
</evidence>
<dbReference type="PANTHER" id="PTHR43028">
    <property type="entry name" value="3'(2'),5'-BISPHOSPHATE NUCLEOTIDASE 1"/>
    <property type="match status" value="1"/>
</dbReference>
<dbReference type="Gene3D" id="3.40.190.80">
    <property type="match status" value="1"/>
</dbReference>
<comment type="function">
    <text evidence="9">Converts adenosine-3',5'-bisphosphate (PAP) to AMP.</text>
</comment>
<dbReference type="EC" id="3.1.3.7" evidence="9"/>
<keyword evidence="5 9" id="KW-0479">Metal-binding</keyword>
<keyword evidence="6 9" id="KW-0378">Hydrolase</keyword>
<keyword evidence="7 9" id="KW-0460">Magnesium</keyword>
<comment type="similarity">
    <text evidence="2 9">Belongs to the inositol monophosphatase superfamily. CysQ family.</text>
</comment>
<feature type="binding site" evidence="9">
    <location>
        <position position="93"/>
    </location>
    <ligand>
        <name>Mg(2+)</name>
        <dbReference type="ChEBI" id="CHEBI:18420"/>
        <label>1</label>
    </ligand>
</feature>
<dbReference type="HAMAP" id="MF_02095">
    <property type="entry name" value="CysQ"/>
    <property type="match status" value="1"/>
</dbReference>
<comment type="cofactor">
    <cofactor evidence="9">
        <name>Mg(2+)</name>
        <dbReference type="ChEBI" id="CHEBI:18420"/>
    </cofactor>
</comment>